<gene>
    <name evidence="1" type="ORF">NP590_16475</name>
</gene>
<dbReference type="EMBL" id="JANIBJ010000035">
    <property type="protein sequence ID" value="MCQ8105709.1"/>
    <property type="molecule type" value="Genomic_DNA"/>
</dbReference>
<comment type="caution">
    <text evidence="1">The sequence shown here is derived from an EMBL/GenBank/DDBJ whole genome shotgun (WGS) entry which is preliminary data.</text>
</comment>
<protein>
    <submittedName>
        <fullName evidence="1">YfiR family protein</fullName>
    </submittedName>
</protein>
<evidence type="ECO:0000313" key="1">
    <source>
        <dbReference type="EMBL" id="MCQ8105709.1"/>
    </source>
</evidence>
<dbReference type="Pfam" id="PF13689">
    <property type="entry name" value="DUF4154"/>
    <property type="match status" value="1"/>
</dbReference>
<sequence>MSRSDRFPTVRQGGCRHALVLFLLLTLLPAAPCRGEARNFREVEAAFLRNFAHYVNWPPYAFLDEQSPWCIGILGPDPFGDILEATFKDRSENGRGFALYRAASPEQLPPCQIVFINYDSADQRRMALDKLKGRPVLTVGDAAEFMREGGVIQLRVGDTVGIGINLDRARDSALTIQTKMLEVASDILEGGEFRRIR</sequence>
<reference evidence="1 2" key="1">
    <citation type="submission" date="2022-07" db="EMBL/GenBank/DDBJ databases">
        <title>Methylomonas rivi sp. nov., Methylomonas rosea sp. nov., Methylomonas aureus sp. nov. and Methylomonas subterranea sp. nov., four novel methanotrophs isolated from a freshwater creek and the deep terrestrial subsurface.</title>
        <authorList>
            <person name="Abin C."/>
            <person name="Sankaranarayanan K."/>
            <person name="Garner C."/>
            <person name="Sindelar R."/>
            <person name="Kotary K."/>
            <person name="Garner R."/>
            <person name="Barclay S."/>
            <person name="Lawson P."/>
            <person name="Krumholz L."/>
        </authorList>
    </citation>
    <scope>NUCLEOTIDE SEQUENCE [LARGE SCALE GENOMIC DNA]</scope>
    <source>
        <strain evidence="1 2">SURF-2</strain>
    </source>
</reference>
<dbReference type="InterPro" id="IPR025293">
    <property type="entry name" value="YfiR/HmsC-like"/>
</dbReference>
<proteinExistence type="predicted"/>
<keyword evidence="2" id="KW-1185">Reference proteome</keyword>
<evidence type="ECO:0000313" key="2">
    <source>
        <dbReference type="Proteomes" id="UP001524499"/>
    </source>
</evidence>
<dbReference type="Proteomes" id="UP001524499">
    <property type="component" value="Unassembled WGS sequence"/>
</dbReference>
<dbReference type="RefSeq" id="WP_256603727.1">
    <property type="nucleotide sequence ID" value="NZ_JANIBJ010000035.1"/>
</dbReference>
<accession>A0ABT1TLR8</accession>
<organism evidence="1 2">
    <name type="scientific">Methylomonas subterranea</name>
    <dbReference type="NCBI Taxonomy" id="2952225"/>
    <lineage>
        <taxon>Bacteria</taxon>
        <taxon>Pseudomonadati</taxon>
        <taxon>Pseudomonadota</taxon>
        <taxon>Gammaproteobacteria</taxon>
        <taxon>Methylococcales</taxon>
        <taxon>Methylococcaceae</taxon>
        <taxon>Methylomonas</taxon>
    </lineage>
</organism>
<name>A0ABT1TLR8_9GAMM</name>